<feature type="domain" description="RNA polymerase sigma-70 region 2" evidence="7">
    <location>
        <begin position="19"/>
        <end position="82"/>
    </location>
</feature>
<dbReference type="InterPro" id="IPR036388">
    <property type="entry name" value="WH-like_DNA-bd_sf"/>
</dbReference>
<gene>
    <name evidence="9" type="ORF">AB3X52_15340</name>
</gene>
<evidence type="ECO:0000256" key="1">
    <source>
        <dbReference type="ARBA" id="ARBA00010641"/>
    </source>
</evidence>
<dbReference type="PANTHER" id="PTHR43133:SF50">
    <property type="entry name" value="ECF RNA POLYMERASE SIGMA FACTOR SIGM"/>
    <property type="match status" value="1"/>
</dbReference>
<proteinExistence type="inferred from homology"/>
<dbReference type="Gene3D" id="1.10.10.10">
    <property type="entry name" value="Winged helix-like DNA-binding domain superfamily/Winged helix DNA-binding domain"/>
    <property type="match status" value="1"/>
</dbReference>
<organism evidence="9 10">
    <name type="scientific">Nocardioides eburneus</name>
    <dbReference type="NCBI Taxonomy" id="3231482"/>
    <lineage>
        <taxon>Bacteria</taxon>
        <taxon>Bacillati</taxon>
        <taxon>Actinomycetota</taxon>
        <taxon>Actinomycetes</taxon>
        <taxon>Propionibacteriales</taxon>
        <taxon>Nocardioidaceae</taxon>
        <taxon>Nocardioides</taxon>
    </lineage>
</organism>
<accession>A0ABV3T1C6</accession>
<comment type="caution">
    <text evidence="9">The sequence shown here is derived from an EMBL/GenBank/DDBJ whole genome shotgun (WGS) entry which is preliminary data.</text>
</comment>
<dbReference type="Pfam" id="PF08281">
    <property type="entry name" value="Sigma70_r4_2"/>
    <property type="match status" value="1"/>
</dbReference>
<evidence type="ECO:0000256" key="4">
    <source>
        <dbReference type="ARBA" id="ARBA00023125"/>
    </source>
</evidence>
<keyword evidence="3" id="KW-0731">Sigma factor</keyword>
<dbReference type="Proteomes" id="UP001556631">
    <property type="component" value="Unassembled WGS sequence"/>
</dbReference>
<evidence type="ECO:0000259" key="7">
    <source>
        <dbReference type="Pfam" id="PF04542"/>
    </source>
</evidence>
<evidence type="ECO:0000259" key="8">
    <source>
        <dbReference type="Pfam" id="PF08281"/>
    </source>
</evidence>
<dbReference type="InterPro" id="IPR007627">
    <property type="entry name" value="RNA_pol_sigma70_r2"/>
</dbReference>
<evidence type="ECO:0000256" key="3">
    <source>
        <dbReference type="ARBA" id="ARBA00023082"/>
    </source>
</evidence>
<keyword evidence="4" id="KW-0238">DNA-binding</keyword>
<comment type="similarity">
    <text evidence="1">Belongs to the sigma-70 factor family. ECF subfamily.</text>
</comment>
<dbReference type="InterPro" id="IPR013249">
    <property type="entry name" value="RNA_pol_sigma70_r4_t2"/>
</dbReference>
<feature type="region of interest" description="Disordered" evidence="6">
    <location>
        <begin position="86"/>
        <end position="107"/>
    </location>
</feature>
<sequence length="170" mass="18752">MGERVSGVPTFEAWTAARVPALLRFAVLVTGSRAEAEDAVQAALERAYVRWDRVARTEDPDAYVRRMIANAHVSLWRRGRRREVPVAEVRGSEADPTGAASDPMEASDRADVVRRSLAGLSRAQRAAVVLRFYEERDDAEIAALLGCAEATVRSHVHRALVAMRKELGDD</sequence>
<evidence type="ECO:0000256" key="6">
    <source>
        <dbReference type="SAM" id="MobiDB-lite"/>
    </source>
</evidence>
<dbReference type="Gene3D" id="1.10.1740.10">
    <property type="match status" value="1"/>
</dbReference>
<feature type="domain" description="RNA polymerase sigma factor 70 region 4 type 2" evidence="8">
    <location>
        <begin position="113"/>
        <end position="163"/>
    </location>
</feature>
<dbReference type="PANTHER" id="PTHR43133">
    <property type="entry name" value="RNA POLYMERASE ECF-TYPE SIGMA FACTO"/>
    <property type="match status" value="1"/>
</dbReference>
<dbReference type="InterPro" id="IPR013324">
    <property type="entry name" value="RNA_pol_sigma_r3/r4-like"/>
</dbReference>
<dbReference type="RefSeq" id="WP_367994970.1">
    <property type="nucleotide sequence ID" value="NZ_JBFPJR010000030.1"/>
</dbReference>
<evidence type="ECO:0000313" key="9">
    <source>
        <dbReference type="EMBL" id="MEX0429001.1"/>
    </source>
</evidence>
<dbReference type="InterPro" id="IPR014284">
    <property type="entry name" value="RNA_pol_sigma-70_dom"/>
</dbReference>
<dbReference type="NCBIfam" id="TIGR02937">
    <property type="entry name" value="sigma70-ECF"/>
    <property type="match status" value="1"/>
</dbReference>
<dbReference type="NCBIfam" id="TIGR02983">
    <property type="entry name" value="SigE-fam_strep"/>
    <property type="match status" value="1"/>
</dbReference>
<name>A0ABV3T1C6_9ACTN</name>
<dbReference type="Pfam" id="PF04542">
    <property type="entry name" value="Sigma70_r2"/>
    <property type="match status" value="1"/>
</dbReference>
<evidence type="ECO:0000313" key="10">
    <source>
        <dbReference type="Proteomes" id="UP001556631"/>
    </source>
</evidence>
<reference evidence="9 10" key="1">
    <citation type="submission" date="2024-07" db="EMBL/GenBank/DDBJ databases">
        <authorList>
            <person name="Lee S."/>
            <person name="Kang M."/>
        </authorList>
    </citation>
    <scope>NUCLEOTIDE SEQUENCE [LARGE SCALE GENOMIC DNA]</scope>
    <source>
        <strain evidence="9 10">DS6</strain>
    </source>
</reference>
<dbReference type="InterPro" id="IPR014325">
    <property type="entry name" value="RNA_pol_sigma-E_actinobac"/>
</dbReference>
<keyword evidence="2" id="KW-0805">Transcription regulation</keyword>
<dbReference type="EMBL" id="JBFPJR010000030">
    <property type="protein sequence ID" value="MEX0429001.1"/>
    <property type="molecule type" value="Genomic_DNA"/>
</dbReference>
<dbReference type="InterPro" id="IPR013325">
    <property type="entry name" value="RNA_pol_sigma_r2"/>
</dbReference>
<protein>
    <submittedName>
        <fullName evidence="9">SigE family RNA polymerase sigma factor</fullName>
    </submittedName>
</protein>
<dbReference type="CDD" id="cd06171">
    <property type="entry name" value="Sigma70_r4"/>
    <property type="match status" value="1"/>
</dbReference>
<evidence type="ECO:0000256" key="5">
    <source>
        <dbReference type="ARBA" id="ARBA00023163"/>
    </source>
</evidence>
<evidence type="ECO:0000256" key="2">
    <source>
        <dbReference type="ARBA" id="ARBA00023015"/>
    </source>
</evidence>
<keyword evidence="10" id="KW-1185">Reference proteome</keyword>
<keyword evidence="5" id="KW-0804">Transcription</keyword>
<dbReference type="InterPro" id="IPR039425">
    <property type="entry name" value="RNA_pol_sigma-70-like"/>
</dbReference>
<dbReference type="SUPFAM" id="SSF88659">
    <property type="entry name" value="Sigma3 and sigma4 domains of RNA polymerase sigma factors"/>
    <property type="match status" value="1"/>
</dbReference>
<dbReference type="SUPFAM" id="SSF88946">
    <property type="entry name" value="Sigma2 domain of RNA polymerase sigma factors"/>
    <property type="match status" value="1"/>
</dbReference>